<dbReference type="GO" id="GO:0012505">
    <property type="term" value="C:endomembrane system"/>
    <property type="evidence" value="ECO:0007669"/>
    <property type="project" value="UniProtKB-SubCell"/>
</dbReference>
<dbReference type="SMART" id="SM00679">
    <property type="entry name" value="CTNS"/>
    <property type="match status" value="2"/>
</dbReference>
<reference evidence="11 12" key="1">
    <citation type="journal article" date="2023" name="Insect Mol. Biol.">
        <title>Genome sequencing provides insights into the evolution of gene families encoding plant cell wall-degrading enzymes in longhorned beetles.</title>
        <authorList>
            <person name="Shin N.R."/>
            <person name="Okamura Y."/>
            <person name="Kirsch R."/>
            <person name="Pauchet Y."/>
        </authorList>
    </citation>
    <scope>NUCLEOTIDE SEQUENCE [LARGE SCALE GENOMIC DNA]</scope>
    <source>
        <strain evidence="11">EAD_L_NR</strain>
    </source>
</reference>
<dbReference type="EMBL" id="JANEYG010000007">
    <property type="protein sequence ID" value="KAJ8922118.1"/>
    <property type="molecule type" value="Genomic_DNA"/>
</dbReference>
<evidence type="ECO:0000313" key="11">
    <source>
        <dbReference type="EMBL" id="KAJ8922118.1"/>
    </source>
</evidence>
<keyword evidence="5" id="KW-0677">Repeat</keyword>
<evidence type="ECO:0000256" key="6">
    <source>
        <dbReference type="ARBA" id="ARBA00022989"/>
    </source>
</evidence>
<feature type="chain" id="PRO_5043597283" description="Intimal thickness related receptor IRP domain-containing protein" evidence="10">
    <location>
        <begin position="24"/>
        <end position="393"/>
    </location>
</feature>
<feature type="signal peptide" evidence="10">
    <location>
        <begin position="1"/>
        <end position="23"/>
    </location>
</feature>
<comment type="similarity">
    <text evidence="2">Belongs to the cystinosin family.</text>
</comment>
<dbReference type="Pfam" id="PF04193">
    <property type="entry name" value="PQ-loop"/>
    <property type="match status" value="2"/>
</dbReference>
<keyword evidence="12" id="KW-1185">Reference proteome</keyword>
<evidence type="ECO:0000256" key="9">
    <source>
        <dbReference type="SAM" id="Phobius"/>
    </source>
</evidence>
<evidence type="ECO:0000256" key="1">
    <source>
        <dbReference type="ARBA" id="ARBA00004127"/>
    </source>
</evidence>
<keyword evidence="4 9" id="KW-0812">Transmembrane</keyword>
<dbReference type="GO" id="GO:0005765">
    <property type="term" value="C:lysosomal membrane"/>
    <property type="evidence" value="ECO:0007669"/>
    <property type="project" value="TreeGrafter"/>
</dbReference>
<keyword evidence="10" id="KW-0732">Signal</keyword>
<proteinExistence type="inferred from homology"/>
<feature type="transmembrane region" description="Helical" evidence="9">
    <location>
        <begin position="244"/>
        <end position="261"/>
    </location>
</feature>
<organism evidence="11 12">
    <name type="scientific">Exocentrus adspersus</name>
    <dbReference type="NCBI Taxonomy" id="1586481"/>
    <lineage>
        <taxon>Eukaryota</taxon>
        <taxon>Metazoa</taxon>
        <taxon>Ecdysozoa</taxon>
        <taxon>Arthropoda</taxon>
        <taxon>Hexapoda</taxon>
        <taxon>Insecta</taxon>
        <taxon>Pterygota</taxon>
        <taxon>Neoptera</taxon>
        <taxon>Endopterygota</taxon>
        <taxon>Coleoptera</taxon>
        <taxon>Polyphaga</taxon>
        <taxon>Cucujiformia</taxon>
        <taxon>Chrysomeloidea</taxon>
        <taxon>Cerambycidae</taxon>
        <taxon>Lamiinae</taxon>
        <taxon>Acanthocinini</taxon>
        <taxon>Exocentrus</taxon>
    </lineage>
</organism>
<dbReference type="GO" id="GO:0015184">
    <property type="term" value="F:L-cystine transmembrane transporter activity"/>
    <property type="evidence" value="ECO:0007669"/>
    <property type="project" value="TreeGrafter"/>
</dbReference>
<dbReference type="Proteomes" id="UP001159042">
    <property type="component" value="Unassembled WGS sequence"/>
</dbReference>
<comment type="subcellular location">
    <subcellularLocation>
        <location evidence="1">Endomembrane system</location>
        <topology evidence="1">Multi-pass membrane protein</topology>
    </subcellularLocation>
</comment>
<comment type="catalytic activity">
    <reaction evidence="8">
        <text>L-cystine(out) + H(+)(out) = L-cystine(in) + H(+)(in)</text>
        <dbReference type="Rhea" id="RHEA:66172"/>
        <dbReference type="ChEBI" id="CHEBI:15378"/>
        <dbReference type="ChEBI" id="CHEBI:35491"/>
    </reaction>
    <physiologicalReaction direction="left-to-right" evidence="8">
        <dbReference type="Rhea" id="RHEA:66173"/>
    </physiologicalReaction>
</comment>
<sequence>MKVKLGEIHFIIVLSLITNWVSAIHVHFSEKYIKTEVNKWSNVTVHIESTDNAYTSGNVILEVNHTSHVKVSPKFIEIHFNNFSSWCHMFHVYALKPGISKILFHFGNSSLGTSLGNLTIDVDVVQMKALEPYAEWCRKYYYIFTVISAYPQIVLQFLRLSVVGLDMDYVCFNFIGHLSYGTYTLFMYTKMGTYTEKDQFADFPATLSENMYALHGLIFSILLGIQAIKYYGFDKGVTVIGKELISFYGIVFTFGFLLAKFDVIRYLDFLCICKYIHVASTSTKYAPQIYKIYVIKSTFGWNIWNSNLELVGCVAVISNIMLTSYNYDNWTSGIVTNALFWMACAIALQHLVFVAQHYFVYRKRPEFDLNDLQEFTLEEKITLYEERLLDYQK</sequence>
<evidence type="ECO:0008006" key="13">
    <source>
        <dbReference type="Google" id="ProtNLM"/>
    </source>
</evidence>
<keyword evidence="6 9" id="KW-1133">Transmembrane helix</keyword>
<keyword evidence="3" id="KW-0813">Transport</keyword>
<dbReference type="AlphaFoldDB" id="A0AAV8W635"/>
<dbReference type="PANTHER" id="PTHR13131">
    <property type="entry name" value="CYSTINOSIN"/>
    <property type="match status" value="1"/>
</dbReference>
<dbReference type="InterPro" id="IPR006603">
    <property type="entry name" value="PQ-loop_rpt"/>
</dbReference>
<feature type="transmembrane region" description="Helical" evidence="9">
    <location>
        <begin position="140"/>
        <end position="158"/>
    </location>
</feature>
<accession>A0AAV8W635</accession>
<evidence type="ECO:0000256" key="5">
    <source>
        <dbReference type="ARBA" id="ARBA00022737"/>
    </source>
</evidence>
<evidence type="ECO:0000256" key="3">
    <source>
        <dbReference type="ARBA" id="ARBA00022448"/>
    </source>
</evidence>
<dbReference type="PANTHER" id="PTHR13131:SF5">
    <property type="entry name" value="CYSTINOSIN"/>
    <property type="match status" value="1"/>
</dbReference>
<evidence type="ECO:0000256" key="7">
    <source>
        <dbReference type="ARBA" id="ARBA00023136"/>
    </source>
</evidence>
<keyword evidence="7 9" id="KW-0472">Membrane</keyword>
<evidence type="ECO:0000256" key="2">
    <source>
        <dbReference type="ARBA" id="ARBA00006855"/>
    </source>
</evidence>
<feature type="transmembrane region" description="Helical" evidence="9">
    <location>
        <begin position="211"/>
        <end position="232"/>
    </location>
</feature>
<feature type="transmembrane region" description="Helical" evidence="9">
    <location>
        <begin position="170"/>
        <end position="191"/>
    </location>
</feature>
<evidence type="ECO:0000256" key="8">
    <source>
        <dbReference type="ARBA" id="ARBA00048473"/>
    </source>
</evidence>
<comment type="caution">
    <text evidence="11">The sequence shown here is derived from an EMBL/GenBank/DDBJ whole genome shotgun (WGS) entry which is preliminary data.</text>
</comment>
<evidence type="ECO:0000313" key="12">
    <source>
        <dbReference type="Proteomes" id="UP001159042"/>
    </source>
</evidence>
<protein>
    <recommendedName>
        <fullName evidence="13">Intimal thickness related receptor IRP domain-containing protein</fullName>
    </recommendedName>
</protein>
<gene>
    <name evidence="11" type="ORF">NQ315_004052</name>
</gene>
<evidence type="ECO:0000256" key="4">
    <source>
        <dbReference type="ARBA" id="ARBA00022692"/>
    </source>
</evidence>
<feature type="transmembrane region" description="Helical" evidence="9">
    <location>
        <begin position="338"/>
        <end position="360"/>
    </location>
</feature>
<dbReference type="InterPro" id="IPR005282">
    <property type="entry name" value="LC_transporter"/>
</dbReference>
<name>A0AAV8W635_9CUCU</name>
<evidence type="ECO:0000256" key="10">
    <source>
        <dbReference type="SAM" id="SignalP"/>
    </source>
</evidence>